<organism evidence="3 4">
    <name type="scientific">Umbelopsis ramanniana AG</name>
    <dbReference type="NCBI Taxonomy" id="1314678"/>
    <lineage>
        <taxon>Eukaryota</taxon>
        <taxon>Fungi</taxon>
        <taxon>Fungi incertae sedis</taxon>
        <taxon>Mucoromycota</taxon>
        <taxon>Mucoromycotina</taxon>
        <taxon>Umbelopsidomycetes</taxon>
        <taxon>Umbelopsidales</taxon>
        <taxon>Umbelopsidaceae</taxon>
        <taxon>Umbelopsis</taxon>
    </lineage>
</organism>
<dbReference type="InterPro" id="IPR000626">
    <property type="entry name" value="Ubiquitin-like_dom"/>
</dbReference>
<keyword evidence="1" id="KW-1133">Transmembrane helix</keyword>
<dbReference type="PROSITE" id="PS50053">
    <property type="entry name" value="UBIQUITIN_2"/>
    <property type="match status" value="1"/>
</dbReference>
<dbReference type="GO" id="GO:0005783">
    <property type="term" value="C:endoplasmic reticulum"/>
    <property type="evidence" value="ECO:0007669"/>
    <property type="project" value="TreeGrafter"/>
</dbReference>
<dbReference type="Pfam" id="PF13373">
    <property type="entry name" value="Dsc3_C"/>
    <property type="match status" value="1"/>
</dbReference>
<evidence type="ECO:0000313" key="3">
    <source>
        <dbReference type="EMBL" id="KAI8583295.1"/>
    </source>
</evidence>
<dbReference type="AlphaFoldDB" id="A0AAD5EHU2"/>
<dbReference type="GeneID" id="75918218"/>
<evidence type="ECO:0000259" key="2">
    <source>
        <dbReference type="PROSITE" id="PS50053"/>
    </source>
</evidence>
<dbReference type="Gene3D" id="3.10.20.90">
    <property type="entry name" value="Phosphatidylinositol 3-kinase Catalytic Subunit, Chain A, domain 1"/>
    <property type="match status" value="1"/>
</dbReference>
<proteinExistence type="predicted"/>
<accession>A0AAD5EHU2</accession>
<dbReference type="GO" id="GO:0044695">
    <property type="term" value="C:Dsc E3 ubiquitin ligase complex"/>
    <property type="evidence" value="ECO:0007669"/>
    <property type="project" value="InterPro"/>
</dbReference>
<dbReference type="InterPro" id="IPR029071">
    <property type="entry name" value="Ubiquitin-like_domsf"/>
</dbReference>
<gene>
    <name evidence="3" type="ORF">K450DRAFT_268391</name>
</gene>
<dbReference type="Pfam" id="PF10302">
    <property type="entry name" value="Dsc3_N"/>
    <property type="match status" value="1"/>
</dbReference>
<keyword evidence="1" id="KW-0812">Transmembrane</keyword>
<dbReference type="Proteomes" id="UP001206595">
    <property type="component" value="Unassembled WGS sequence"/>
</dbReference>
<dbReference type="InterPro" id="IPR045226">
    <property type="entry name" value="Dsc3"/>
</dbReference>
<reference evidence="3" key="2">
    <citation type="journal article" date="2022" name="Proc. Natl. Acad. Sci. U.S.A.">
        <title>Diploid-dominant life cycles characterize the early evolution of Fungi.</title>
        <authorList>
            <person name="Amses K.R."/>
            <person name="Simmons D.R."/>
            <person name="Longcore J.E."/>
            <person name="Mondo S.J."/>
            <person name="Seto K."/>
            <person name="Jeronimo G.H."/>
            <person name="Bonds A.E."/>
            <person name="Quandt C.A."/>
            <person name="Davis W.J."/>
            <person name="Chang Y."/>
            <person name="Federici B.A."/>
            <person name="Kuo A."/>
            <person name="LaButti K."/>
            <person name="Pangilinan J."/>
            <person name="Andreopoulos W."/>
            <person name="Tritt A."/>
            <person name="Riley R."/>
            <person name="Hundley H."/>
            <person name="Johnson J."/>
            <person name="Lipzen A."/>
            <person name="Barry K."/>
            <person name="Lang B.F."/>
            <person name="Cuomo C.A."/>
            <person name="Buchler N.E."/>
            <person name="Grigoriev I.V."/>
            <person name="Spatafora J.W."/>
            <person name="Stajich J.E."/>
            <person name="James T.Y."/>
        </authorList>
    </citation>
    <scope>NUCLEOTIDE SEQUENCE</scope>
    <source>
        <strain evidence="3">AG</strain>
    </source>
</reference>
<protein>
    <recommendedName>
        <fullName evidence="2">Ubiquitin-like domain-containing protein</fullName>
    </recommendedName>
</protein>
<comment type="caution">
    <text evidence="3">The sequence shown here is derived from an EMBL/GenBank/DDBJ whole genome shotgun (WGS) entry which is preliminary data.</text>
</comment>
<sequence length="231" mass="26830">MEDDYYETIDLHIRWSNEQDLVFTVSPHDTVSTVKNKIRELAPRTSDKNIRLIYAGRILESSQPLSNYNIGKIQRAENSKAKIPPPPPIYIHCSVSDYRPEDENVESKNSQPQITPLMGFDRLREAGFTEEDIRNIRMQFHHLHGTTFDGENTEQTRNLEEQWMENTGETLPDGTLTGTYKEMVWGLMLGFFLGLICLFWFRESVFTRRHQMGIIAGILINLSFGVLHVYY</sequence>
<keyword evidence="4" id="KW-1185">Reference proteome</keyword>
<dbReference type="SUPFAM" id="SSF54236">
    <property type="entry name" value="Ubiquitin-like"/>
    <property type="match status" value="1"/>
</dbReference>
<reference evidence="3" key="1">
    <citation type="submission" date="2021-06" db="EMBL/GenBank/DDBJ databases">
        <authorList>
            <consortium name="DOE Joint Genome Institute"/>
            <person name="Mondo S.J."/>
            <person name="Amses K.R."/>
            <person name="Simmons D.R."/>
            <person name="Longcore J.E."/>
            <person name="Seto K."/>
            <person name="Alves G.H."/>
            <person name="Bonds A.E."/>
            <person name="Quandt C.A."/>
            <person name="Davis W.J."/>
            <person name="Chang Y."/>
            <person name="Letcher P.M."/>
            <person name="Powell M.J."/>
            <person name="Kuo A."/>
            <person name="Labutti K."/>
            <person name="Pangilinan J."/>
            <person name="Andreopoulos W."/>
            <person name="Tritt A."/>
            <person name="Riley R."/>
            <person name="Hundley H."/>
            <person name="Johnson J."/>
            <person name="Lipzen A."/>
            <person name="Barry K."/>
            <person name="Berbee M.L."/>
            <person name="Buchler N.E."/>
            <person name="Grigoriev I.V."/>
            <person name="Spatafora J.W."/>
            <person name="Stajich J.E."/>
            <person name="James T.Y."/>
        </authorList>
    </citation>
    <scope>NUCLEOTIDE SEQUENCE</scope>
    <source>
        <strain evidence="3">AG</strain>
    </source>
</reference>
<dbReference type="CDD" id="cd17039">
    <property type="entry name" value="Ubl_ubiquitin_like"/>
    <property type="match status" value="1"/>
</dbReference>
<dbReference type="InterPro" id="IPR025390">
    <property type="entry name" value="Dsc3_C"/>
</dbReference>
<feature type="domain" description="Ubiquitin-like" evidence="2">
    <location>
        <begin position="9"/>
        <end position="70"/>
    </location>
</feature>
<dbReference type="SMART" id="SM00213">
    <property type="entry name" value="UBQ"/>
    <property type="match status" value="1"/>
</dbReference>
<evidence type="ECO:0000313" key="4">
    <source>
        <dbReference type="Proteomes" id="UP001206595"/>
    </source>
</evidence>
<dbReference type="PANTHER" id="PTHR28049:SF1">
    <property type="entry name" value="DSC E3 UBIQUITIN LIGASE COMPLEX SUBUNIT 3"/>
    <property type="match status" value="1"/>
</dbReference>
<keyword evidence="1" id="KW-0472">Membrane</keyword>
<feature type="transmembrane region" description="Helical" evidence="1">
    <location>
        <begin position="183"/>
        <end position="201"/>
    </location>
</feature>
<dbReference type="EMBL" id="MU620896">
    <property type="protein sequence ID" value="KAI8583295.1"/>
    <property type="molecule type" value="Genomic_DNA"/>
</dbReference>
<feature type="transmembrane region" description="Helical" evidence="1">
    <location>
        <begin position="213"/>
        <end position="230"/>
    </location>
</feature>
<dbReference type="RefSeq" id="XP_051448299.1">
    <property type="nucleotide sequence ID" value="XM_051592876.1"/>
</dbReference>
<name>A0AAD5EHU2_UMBRA</name>
<dbReference type="PANTHER" id="PTHR28049">
    <property type="entry name" value="TRANSMEMBRANE PROTEIN YOR223W"/>
    <property type="match status" value="1"/>
</dbReference>
<evidence type="ECO:0000256" key="1">
    <source>
        <dbReference type="SAM" id="Phobius"/>
    </source>
</evidence>
<dbReference type="InterPro" id="IPR019413">
    <property type="entry name" value="Dsc3_ub-like_dom"/>
</dbReference>